<name>A0ABX7R2Y5_9GAMM</name>
<dbReference type="Proteomes" id="UP000663207">
    <property type="component" value="Chromosome"/>
</dbReference>
<protein>
    <recommendedName>
        <fullName evidence="3">RES domain-containing protein</fullName>
    </recommendedName>
</protein>
<evidence type="ECO:0000313" key="2">
    <source>
        <dbReference type="Proteomes" id="UP000663207"/>
    </source>
</evidence>
<evidence type="ECO:0000313" key="1">
    <source>
        <dbReference type="EMBL" id="QSX38192.1"/>
    </source>
</evidence>
<accession>A0ABX7R2Y5</accession>
<dbReference type="RefSeq" id="WP_207381309.1">
    <property type="nucleotide sequence ID" value="NZ_CP071502.1"/>
</dbReference>
<evidence type="ECO:0008006" key="3">
    <source>
        <dbReference type="Google" id="ProtNLM"/>
    </source>
</evidence>
<organism evidence="1 2">
    <name type="scientific">Shewanella sedimentimangrovi</name>
    <dbReference type="NCBI Taxonomy" id="2814293"/>
    <lineage>
        <taxon>Bacteria</taxon>
        <taxon>Pseudomonadati</taxon>
        <taxon>Pseudomonadota</taxon>
        <taxon>Gammaproteobacteria</taxon>
        <taxon>Alteromonadales</taxon>
        <taxon>Shewanellaceae</taxon>
        <taxon>Shewanella</taxon>
    </lineage>
</organism>
<dbReference type="EMBL" id="CP071502">
    <property type="protein sequence ID" value="QSX38192.1"/>
    <property type="molecule type" value="Genomic_DNA"/>
</dbReference>
<reference evidence="1 2" key="1">
    <citation type="submission" date="2021-03" db="EMBL/GenBank/DDBJ databases">
        <title>Novel species identification of genus Shewanella.</title>
        <authorList>
            <person name="Liu G."/>
            <person name="Zhang Q."/>
        </authorList>
    </citation>
    <scope>NUCLEOTIDE SEQUENCE [LARGE SCALE GENOMIC DNA]</scope>
    <source>
        <strain evidence="1 2">FJAT-52962</strain>
    </source>
</reference>
<proteinExistence type="predicted"/>
<gene>
    <name evidence="1" type="ORF">JYB85_05030</name>
</gene>
<keyword evidence="2" id="KW-1185">Reference proteome</keyword>
<sequence length="124" mass="13667">MEPESWAFPDVIEHARKISPNNSEGKPFNQFGLVYSSEEVASLKLSILSATELQKYADIVTHAYPDAVAKQLPEQCHNLPVEQLNETAVAGIAYISINATNSTTRKWATECLSAIQCNFAKIGR</sequence>